<dbReference type="GO" id="GO:0003729">
    <property type="term" value="F:mRNA binding"/>
    <property type="evidence" value="ECO:0007669"/>
    <property type="project" value="TreeGrafter"/>
</dbReference>
<dbReference type="InterPro" id="IPR051114">
    <property type="entry name" value="Mito_RNA_Proc_CCM1"/>
</dbReference>
<dbReference type="STRING" id="763407.A0A162TRQ8"/>
<reference evidence="6" key="1">
    <citation type="submission" date="2015-06" db="EMBL/GenBank/DDBJ databases">
        <title>Expansion of signal transduction pathways in fungi by whole-genome duplication.</title>
        <authorList>
            <consortium name="DOE Joint Genome Institute"/>
            <person name="Corrochano L.M."/>
            <person name="Kuo A."/>
            <person name="Marcet-Houben M."/>
            <person name="Polaino S."/>
            <person name="Salamov A."/>
            <person name="Villalobos J.M."/>
            <person name="Alvarez M.I."/>
            <person name="Avalos J."/>
            <person name="Benito E.P."/>
            <person name="Benoit I."/>
            <person name="Burger G."/>
            <person name="Camino L.P."/>
            <person name="Canovas D."/>
            <person name="Cerda-Olmedo E."/>
            <person name="Cheng J.-F."/>
            <person name="Dominguez A."/>
            <person name="Elias M."/>
            <person name="Eslava A.P."/>
            <person name="Glaser F."/>
            <person name="Grimwood J."/>
            <person name="Gutierrez G."/>
            <person name="Heitman J."/>
            <person name="Henrissat B."/>
            <person name="Iturriaga E.A."/>
            <person name="Lang B.F."/>
            <person name="Lavin J.L."/>
            <person name="Lee S."/>
            <person name="Li W."/>
            <person name="Lindquist E."/>
            <person name="Lopez-Garcia S."/>
            <person name="Luque E.M."/>
            <person name="Marcos A.T."/>
            <person name="Martin J."/>
            <person name="McCluskey K."/>
            <person name="Medina H.R."/>
            <person name="Miralles-Duran A."/>
            <person name="Miyazaki A."/>
            <person name="Munoz-Torres E."/>
            <person name="Oguiza J.A."/>
            <person name="Ohm R."/>
            <person name="Olmedo M."/>
            <person name="Orejas M."/>
            <person name="Ortiz-Castellanos L."/>
            <person name="Pisabarro A.G."/>
            <person name="Rodriguez-Romero J."/>
            <person name="Ruiz-Herrera J."/>
            <person name="Ruiz-Vazquez R."/>
            <person name="Sanz C."/>
            <person name="Schackwitz W."/>
            <person name="Schmutz J."/>
            <person name="Shahriari M."/>
            <person name="Shelest E."/>
            <person name="Silva-Franco F."/>
            <person name="Soanes D."/>
            <person name="Syed K."/>
            <person name="Tagua V.G."/>
            <person name="Talbot N.J."/>
            <person name="Thon M."/>
            <person name="De vries R.P."/>
            <person name="Wiebenga A."/>
            <person name="Yadav J.S."/>
            <person name="Braun E.L."/>
            <person name="Baker S."/>
            <person name="Garre V."/>
            <person name="Horwitz B."/>
            <person name="Torres-Martinez S."/>
            <person name="Idnurm A."/>
            <person name="Herrera-Estrella A."/>
            <person name="Gabaldon T."/>
            <person name="Grigoriev I.V."/>
        </authorList>
    </citation>
    <scope>NUCLEOTIDE SEQUENCE [LARGE SCALE GENOMIC DNA]</scope>
    <source>
        <strain evidence="6">NRRL 1555(-)</strain>
    </source>
</reference>
<dbReference type="VEuPathDB" id="FungiDB:PHYBLDRAFT_78574"/>
<dbReference type="GO" id="GO:0005739">
    <property type="term" value="C:mitochondrion"/>
    <property type="evidence" value="ECO:0007669"/>
    <property type="project" value="TreeGrafter"/>
</dbReference>
<dbReference type="GO" id="GO:0007005">
    <property type="term" value="P:mitochondrion organization"/>
    <property type="evidence" value="ECO:0007669"/>
    <property type="project" value="TreeGrafter"/>
</dbReference>
<evidence type="ECO:0000259" key="4">
    <source>
        <dbReference type="Pfam" id="PF17177"/>
    </source>
</evidence>
<feature type="repeat" description="PPR" evidence="2">
    <location>
        <begin position="865"/>
        <end position="899"/>
    </location>
</feature>
<evidence type="ECO:0000313" key="6">
    <source>
        <dbReference type="Proteomes" id="UP000077315"/>
    </source>
</evidence>
<dbReference type="PANTHER" id="PTHR47934">
    <property type="entry name" value="PENTATRICOPEPTIDE REPEAT-CONTAINING PROTEIN PET309, MITOCHONDRIAL"/>
    <property type="match status" value="1"/>
</dbReference>
<feature type="repeat" description="PPR" evidence="2">
    <location>
        <begin position="1045"/>
        <end position="1075"/>
    </location>
</feature>
<dbReference type="EMBL" id="KV440992">
    <property type="protein sequence ID" value="OAD69243.1"/>
    <property type="molecule type" value="Genomic_DNA"/>
</dbReference>
<dbReference type="Pfam" id="PF13041">
    <property type="entry name" value="PPR_2"/>
    <property type="match status" value="1"/>
</dbReference>
<dbReference type="AlphaFoldDB" id="A0A162TRQ8"/>
<feature type="repeat" description="PPR" evidence="2">
    <location>
        <begin position="429"/>
        <end position="463"/>
    </location>
</feature>
<sequence length="1176" mass="129864">MSAKISNKSSNKSSTHRNISKNLALTTSPALLSSISSRHPSSATKLRRISAGEESLTLSQKQRHTKQSHISSITLASATQTKTIVLPIQQKWDEDLFTKNPVLLSPTLEMPIAPSDLITPPPSPRQSPRKEDLNVSSLNTEVRFMEAKRSKNIKNLMAEYTSLKKQGVALGLESYNLFFEIYLNLRREGTPLTPMFNVYEDMLWDSISPNSTTYSILIRALCKRDVEVQKVVAMLKRQTARSGQQQEKSGKNSNIGTLEAEGNLAKALVLFKEAVAQDSSKDFPVDLYNQLLRVLSHYGNTKDSLIIYNELKKHTAPSSATFAALINLFGRAGDVASADGYFQEYLSVKDTLGVHDASYVYNASVDSHLKCDDLEGAIRITENMPSHGVKLSIIPYNSIIRHYCTHNAMDQAMVMVNNLTSSEELPTPDASSYGPILSAYCQVSRFDAATEVYDALVKTDISKSYGNLANYALLCLSNLKINQDKVLEVIQEMKTAGLEPDALLSERIVTQFVSAGDITRAIAALRAAIGAMTSRTLSKGSSHIVNAALQIAMASKKQFSQVIEVVKAVSSIPSVGLPSSLASILVASYPADCEHEPISGAECQLVCESALIAYCHGAVHPLLPAFDTFVLALAKDMVRPGTATPPSSLISRVSTQLKGMGAHATEAEWVSAFSNRTQVDEARKINKDEEEIQEIIVAHKCGSSTVITAESEVATADIMKAVMNGNIDEAQSILKQKIIQLGLVPSPESMRDAIALAGKQGHLEVAKEMYTLSLKAYKTLLITEDPQRAQKAIFSATNSVLIGYAQQGEMSEAKKYYDAIKEMGRYPDGNGYASLLLGSAKCATDEATDALIIYDEAKRHDVKPTTFFYNVVISKLAKARKLDLALCLFDEMRQFKVSPNSITYGALISACVRAGSESHASRLFGEMLASPYELRVGPFNNMIQFYVRQQPNRARALEYFEELRRRSVKPSAYTYKLLMEAYATIAPYDRVSSHRMLSEMENCDRIRPQATHYATLIYSYGTLENDVKSAKWVFDEMHKAGVVPDEVVYQAMLDTYISNNELERAEKLYLDMQKRIGKSSSPYIENLFIRGYGKKGLLSKAEAMFRAMTDDKIYCVSLQKNASNVVVVREPSTYEAMVRAYLDNKLVNKAKVVLDSMIKREFPEKVTAVVADLITA</sequence>
<feature type="compositionally biased region" description="Low complexity" evidence="3">
    <location>
        <begin position="1"/>
        <end position="13"/>
    </location>
</feature>
<dbReference type="NCBIfam" id="TIGR00756">
    <property type="entry name" value="PPR"/>
    <property type="match status" value="3"/>
</dbReference>
<evidence type="ECO:0000313" key="5">
    <source>
        <dbReference type="EMBL" id="OAD69243.1"/>
    </source>
</evidence>
<dbReference type="RefSeq" id="XP_018287283.1">
    <property type="nucleotide sequence ID" value="XM_018443377.1"/>
</dbReference>
<dbReference type="GO" id="GO:0006396">
    <property type="term" value="P:RNA processing"/>
    <property type="evidence" value="ECO:0007669"/>
    <property type="project" value="TreeGrafter"/>
</dbReference>
<feature type="repeat" description="PPR" evidence="2">
    <location>
        <begin position="1130"/>
        <end position="1164"/>
    </location>
</feature>
<evidence type="ECO:0000256" key="1">
    <source>
        <dbReference type="ARBA" id="ARBA00022737"/>
    </source>
</evidence>
<feature type="region of interest" description="Disordered" evidence="3">
    <location>
        <begin position="1"/>
        <end position="22"/>
    </location>
</feature>
<keyword evidence="6" id="KW-1185">Reference proteome</keyword>
<proteinExistence type="predicted"/>
<dbReference type="InParanoid" id="A0A162TRQ8"/>
<name>A0A162TRQ8_PHYB8</name>
<dbReference type="FunCoup" id="A0A162TRQ8">
    <property type="interactions" value="204"/>
</dbReference>
<feature type="domain" description="PROP1-like PPR" evidence="4">
    <location>
        <begin position="362"/>
        <end position="496"/>
    </location>
</feature>
<dbReference type="Proteomes" id="UP000077315">
    <property type="component" value="Unassembled WGS sequence"/>
</dbReference>
<evidence type="ECO:0000256" key="2">
    <source>
        <dbReference type="PROSITE-ProRule" id="PRU00708"/>
    </source>
</evidence>
<dbReference type="Pfam" id="PF17177">
    <property type="entry name" value="PPR_long"/>
    <property type="match status" value="1"/>
</dbReference>
<accession>A0A162TRQ8</accession>
<feature type="region of interest" description="Disordered" evidence="3">
    <location>
        <begin position="113"/>
        <end position="133"/>
    </location>
</feature>
<dbReference type="Pfam" id="PF01535">
    <property type="entry name" value="PPR"/>
    <property type="match status" value="4"/>
</dbReference>
<dbReference type="PROSITE" id="PS51375">
    <property type="entry name" value="PPR"/>
    <property type="match status" value="6"/>
</dbReference>
<dbReference type="GeneID" id="29004282"/>
<organism evidence="5 6">
    <name type="scientific">Phycomyces blakesleeanus (strain ATCC 8743b / DSM 1359 / FGSC 10004 / NBRC 33097 / NRRL 1555)</name>
    <dbReference type="NCBI Taxonomy" id="763407"/>
    <lineage>
        <taxon>Eukaryota</taxon>
        <taxon>Fungi</taxon>
        <taxon>Fungi incertae sedis</taxon>
        <taxon>Mucoromycota</taxon>
        <taxon>Mucoromycotina</taxon>
        <taxon>Mucoromycetes</taxon>
        <taxon>Mucorales</taxon>
        <taxon>Phycomycetaceae</taxon>
        <taxon>Phycomyces</taxon>
    </lineage>
</organism>
<feature type="repeat" description="PPR" evidence="2">
    <location>
        <begin position="900"/>
        <end position="934"/>
    </location>
</feature>
<dbReference type="Gene3D" id="1.25.40.10">
    <property type="entry name" value="Tetratricopeptide repeat domain"/>
    <property type="match status" value="6"/>
</dbReference>
<evidence type="ECO:0000256" key="3">
    <source>
        <dbReference type="SAM" id="MobiDB-lite"/>
    </source>
</evidence>
<dbReference type="InterPro" id="IPR011990">
    <property type="entry name" value="TPR-like_helical_dom_sf"/>
</dbReference>
<dbReference type="InterPro" id="IPR002885">
    <property type="entry name" value="PPR_rpt"/>
</dbReference>
<dbReference type="Pfam" id="PF13812">
    <property type="entry name" value="PPR_3"/>
    <property type="match status" value="2"/>
</dbReference>
<feature type="repeat" description="PPR" evidence="2">
    <location>
        <begin position="1009"/>
        <end position="1044"/>
    </location>
</feature>
<dbReference type="InterPro" id="IPR033443">
    <property type="entry name" value="PROP1-like_PPR_dom"/>
</dbReference>
<gene>
    <name evidence="5" type="ORF">PHYBLDRAFT_78574</name>
</gene>
<dbReference type="OrthoDB" id="411857at2759"/>
<dbReference type="PANTHER" id="PTHR47934:SF6">
    <property type="entry name" value="MITOCHONDRIAL GROUP I INTRON SPLICING FACTOR CCM1-RELATED"/>
    <property type="match status" value="1"/>
</dbReference>
<protein>
    <recommendedName>
        <fullName evidence="4">PROP1-like PPR domain-containing protein</fullName>
    </recommendedName>
</protein>
<keyword evidence="1" id="KW-0677">Repeat</keyword>